<reference evidence="1" key="1">
    <citation type="submission" date="2021-03" db="EMBL/GenBank/DDBJ databases">
        <title>Draft genome sequence of rust myrtle Austropuccinia psidii MF-1, a brazilian biotype.</title>
        <authorList>
            <person name="Quecine M.C."/>
            <person name="Pachon D.M.R."/>
            <person name="Bonatelli M.L."/>
            <person name="Correr F.H."/>
            <person name="Franceschini L.M."/>
            <person name="Leite T.F."/>
            <person name="Margarido G.R.A."/>
            <person name="Almeida C.A."/>
            <person name="Ferrarezi J.A."/>
            <person name="Labate C.A."/>
        </authorList>
    </citation>
    <scope>NUCLEOTIDE SEQUENCE</scope>
    <source>
        <strain evidence="1">MF-1</strain>
    </source>
</reference>
<gene>
    <name evidence="1" type="ORF">O181_082705</name>
</gene>
<protein>
    <submittedName>
        <fullName evidence="1">Uncharacterized protein</fullName>
    </submittedName>
</protein>
<comment type="caution">
    <text evidence="1">The sequence shown here is derived from an EMBL/GenBank/DDBJ whole genome shotgun (WGS) entry which is preliminary data.</text>
</comment>
<dbReference type="EMBL" id="AVOT02047723">
    <property type="protein sequence ID" value="MBW0542990.1"/>
    <property type="molecule type" value="Genomic_DNA"/>
</dbReference>
<accession>A0A9Q3FSE1</accession>
<dbReference type="Proteomes" id="UP000765509">
    <property type="component" value="Unassembled WGS sequence"/>
</dbReference>
<proteinExistence type="predicted"/>
<keyword evidence="2" id="KW-1185">Reference proteome</keyword>
<organism evidence="1 2">
    <name type="scientific">Austropuccinia psidii MF-1</name>
    <dbReference type="NCBI Taxonomy" id="1389203"/>
    <lineage>
        <taxon>Eukaryota</taxon>
        <taxon>Fungi</taxon>
        <taxon>Dikarya</taxon>
        <taxon>Basidiomycota</taxon>
        <taxon>Pucciniomycotina</taxon>
        <taxon>Pucciniomycetes</taxon>
        <taxon>Pucciniales</taxon>
        <taxon>Sphaerophragmiaceae</taxon>
        <taxon>Austropuccinia</taxon>
    </lineage>
</organism>
<evidence type="ECO:0000313" key="2">
    <source>
        <dbReference type="Proteomes" id="UP000765509"/>
    </source>
</evidence>
<name>A0A9Q3FSE1_9BASI</name>
<dbReference type="AlphaFoldDB" id="A0A9Q3FSE1"/>
<evidence type="ECO:0000313" key="1">
    <source>
        <dbReference type="EMBL" id="MBW0542990.1"/>
    </source>
</evidence>
<sequence>MSKLLRQPIHDEAFNLRGAVRELNKTKEDLRFQQDRMALYRGCNGNMIPEALVLLQPLHNWLWVQSLKSIVATGGNLKL</sequence>